<dbReference type="OrthoDB" id="9805070at2"/>
<dbReference type="KEGG" id="sfc:Spiaf_1266"/>
<dbReference type="InterPro" id="IPR050570">
    <property type="entry name" value="Cell_wall_metabolism_enzyme"/>
</dbReference>
<dbReference type="PANTHER" id="PTHR21666">
    <property type="entry name" value="PEPTIDASE-RELATED"/>
    <property type="match status" value="1"/>
</dbReference>
<protein>
    <submittedName>
        <fullName evidence="2">Metalloendopeptidase-like membrane protein</fullName>
    </submittedName>
</protein>
<dbReference type="InterPro" id="IPR016047">
    <property type="entry name" value="M23ase_b-sheet_dom"/>
</dbReference>
<feature type="domain" description="M23ase beta-sheet core" evidence="1">
    <location>
        <begin position="219"/>
        <end position="320"/>
    </location>
</feature>
<dbReference type="PROSITE" id="PS51257">
    <property type="entry name" value="PROKAR_LIPOPROTEIN"/>
    <property type="match status" value="1"/>
</dbReference>
<dbReference type="STRING" id="889378.Spiaf_1266"/>
<accession>H9UIJ8</accession>
<dbReference type="Gene3D" id="2.70.70.10">
    <property type="entry name" value="Glucose Permease (Domain IIA)"/>
    <property type="match status" value="1"/>
</dbReference>
<dbReference type="Pfam" id="PF01551">
    <property type="entry name" value="Peptidase_M23"/>
    <property type="match status" value="1"/>
</dbReference>
<dbReference type="PATRIC" id="fig|889378.3.peg.1270"/>
<reference evidence="3" key="1">
    <citation type="journal article" date="2013" name="Stand. Genomic Sci.">
        <title>Complete genome sequence of the halophilic bacterium Spirochaeta africana type strain (Z-7692(T)) from the alkaline Lake Magadi in the East African Rift.</title>
        <authorList>
            <person name="Liolos K."/>
            <person name="Abt B."/>
            <person name="Scheuner C."/>
            <person name="Teshima H."/>
            <person name="Held B."/>
            <person name="Lapidus A."/>
            <person name="Nolan M."/>
            <person name="Lucas S."/>
            <person name="Deshpande S."/>
            <person name="Cheng J.F."/>
            <person name="Tapia R."/>
            <person name="Goodwin L.A."/>
            <person name="Pitluck S."/>
            <person name="Pagani I."/>
            <person name="Ivanova N."/>
            <person name="Mavromatis K."/>
            <person name="Mikhailova N."/>
            <person name="Huntemann M."/>
            <person name="Pati A."/>
            <person name="Chen A."/>
            <person name="Palaniappan K."/>
            <person name="Land M."/>
            <person name="Rohde M."/>
            <person name="Tindall B.J."/>
            <person name="Detter J.C."/>
            <person name="Goker M."/>
            <person name="Bristow J."/>
            <person name="Eisen J.A."/>
            <person name="Markowitz V."/>
            <person name="Hugenholtz P."/>
            <person name="Woyke T."/>
            <person name="Klenk H.P."/>
            <person name="Kyrpides N.C."/>
        </authorList>
    </citation>
    <scope>NUCLEOTIDE SEQUENCE</scope>
    <source>
        <strain evidence="3">ATCC 700263 / DSM 8902 / Z-7692</strain>
    </source>
</reference>
<evidence type="ECO:0000259" key="1">
    <source>
        <dbReference type="Pfam" id="PF01551"/>
    </source>
</evidence>
<dbReference type="SUPFAM" id="SSF51261">
    <property type="entry name" value="Duplicated hybrid motif"/>
    <property type="match status" value="1"/>
</dbReference>
<dbReference type="InterPro" id="IPR011055">
    <property type="entry name" value="Dup_hybrid_motif"/>
</dbReference>
<dbReference type="HOGENOM" id="CLU_043275_0_0_12"/>
<proteinExistence type="predicted"/>
<evidence type="ECO:0000313" key="2">
    <source>
        <dbReference type="EMBL" id="AFG37341.1"/>
    </source>
</evidence>
<organism evidence="2 3">
    <name type="scientific">Spirochaeta africana (strain ATCC 700263 / DSM 8902 / Z-7692)</name>
    <dbReference type="NCBI Taxonomy" id="889378"/>
    <lineage>
        <taxon>Bacteria</taxon>
        <taxon>Pseudomonadati</taxon>
        <taxon>Spirochaetota</taxon>
        <taxon>Spirochaetia</taxon>
        <taxon>Spirochaetales</taxon>
        <taxon>Spirochaetaceae</taxon>
        <taxon>Spirochaeta</taxon>
    </lineage>
</organism>
<dbReference type="AlphaFoldDB" id="H9UIJ8"/>
<dbReference type="GO" id="GO:0004222">
    <property type="term" value="F:metalloendopeptidase activity"/>
    <property type="evidence" value="ECO:0007669"/>
    <property type="project" value="TreeGrafter"/>
</dbReference>
<evidence type="ECO:0000313" key="3">
    <source>
        <dbReference type="Proteomes" id="UP000007383"/>
    </source>
</evidence>
<dbReference type="RefSeq" id="WP_014455329.1">
    <property type="nucleotide sequence ID" value="NC_017098.1"/>
</dbReference>
<gene>
    <name evidence="2" type="ordered locus">Spiaf_1266</name>
</gene>
<name>H9UIJ8_SPIAZ</name>
<dbReference type="PANTHER" id="PTHR21666:SF270">
    <property type="entry name" value="MUREIN HYDROLASE ACTIVATOR ENVC"/>
    <property type="match status" value="1"/>
</dbReference>
<keyword evidence="3" id="KW-1185">Reference proteome</keyword>
<dbReference type="EMBL" id="CP003282">
    <property type="protein sequence ID" value="AFG37341.1"/>
    <property type="molecule type" value="Genomic_DNA"/>
</dbReference>
<dbReference type="eggNOG" id="COG0739">
    <property type="taxonomic scope" value="Bacteria"/>
</dbReference>
<dbReference type="Proteomes" id="UP000007383">
    <property type="component" value="Chromosome"/>
</dbReference>
<dbReference type="CDD" id="cd12797">
    <property type="entry name" value="M23_peptidase"/>
    <property type="match status" value="1"/>
</dbReference>
<sequence length="492" mass="53357">MMTKAIIIGLTAAVLIAGCATDEVIPERFEPDASYREYLRAMTELGMKDSRIGAAWAAAGEPESASPVRAATPFEERRFLDPREPQALFYLVEGVRGHRLDVHIDGPADAGYFVDVFRLPEEYRPAAAGGAQDEPHPWAEGLHEEAASAGGVQHGSSHVYFEPRRHRYYLVRIQPRVLEGGEFTIQIIADAALAWPVPGTDHTAIWSPFGAPRDGGVRVHHGVDIFAPRHTPLVSISEESYVRQVGQRDRGGNVVSMIDRKRDLLLYYAHLEDQEVELQGQTIPAGTEIGTMGNTGNAITTPPHLHIGIYEGSWGRPVDPWYFLVALDTEPEAPAAAPVELGEYVRVAAAGSRLYAYPGQSSSIIPSPAVTDGRGDGLPPAAFPQREIAYGEVRRDGLSPDTVLQLVGIMHSYAKVLAPDGIRGYLPLSAVASLEGDNAGFTLDDNTTLFERIGGSVVPVAVAAQGSRLRDLGSYENYRLVQTEDGVTGWLH</sequence>